<evidence type="ECO:0000313" key="2">
    <source>
        <dbReference type="Proteomes" id="UP000606580"/>
    </source>
</evidence>
<accession>A0A848D9H1</accession>
<gene>
    <name evidence="1" type="ORF">GIS02_03025</name>
</gene>
<proteinExistence type="predicted"/>
<reference evidence="1" key="1">
    <citation type="journal article" date="2020" name="MBio">
        <title>'Candidatus Ethanoperedens,' a Thermophilic Genus of Archaea Mediating the Anaerobic Oxidation of Ethane.</title>
        <authorList>
            <person name="Hahn C.J."/>
            <person name="Laso-Perez R."/>
            <person name="Vulcano F."/>
            <person name="Vaziourakis K.M."/>
            <person name="Stokke R."/>
            <person name="Steen I.H."/>
            <person name="Teske A."/>
            <person name="Boetius A."/>
            <person name="Liebeke M."/>
            <person name="Amann R."/>
            <person name="Knittel K."/>
            <person name="Wegener G."/>
        </authorList>
    </citation>
    <scope>NUCLEOTIDE SEQUENCE</scope>
    <source>
        <strain evidence="1">GoM-Arc1-LC-WB58</strain>
    </source>
</reference>
<protein>
    <submittedName>
        <fullName evidence="1">Uncharacterized protein</fullName>
    </submittedName>
</protein>
<dbReference type="Pfam" id="PF20126">
    <property type="entry name" value="TumE"/>
    <property type="match status" value="1"/>
</dbReference>
<evidence type="ECO:0000313" key="1">
    <source>
        <dbReference type="EMBL" id="NMG83163.1"/>
    </source>
</evidence>
<dbReference type="AlphaFoldDB" id="A0A848D9H1"/>
<dbReference type="EMBL" id="WNEG01000057">
    <property type="protein sequence ID" value="NMG83163.1"/>
    <property type="molecule type" value="Genomic_DNA"/>
</dbReference>
<comment type="caution">
    <text evidence="1">The sequence shown here is derived from an EMBL/GenBank/DDBJ whole genome shotgun (WGS) entry which is preliminary data.</text>
</comment>
<name>A0A848D9H1_9EURY</name>
<organism evidence="1 2">
    <name type="scientific">Candidatus Ethanoperedens thermophilum</name>
    <dbReference type="NCBI Taxonomy" id="2766897"/>
    <lineage>
        <taxon>Archaea</taxon>
        <taxon>Methanobacteriati</taxon>
        <taxon>Methanobacteriota</taxon>
        <taxon>Stenosarchaea group</taxon>
        <taxon>Methanomicrobia</taxon>
        <taxon>Methanosarcinales</taxon>
        <taxon>Methanosarcinales incertae sedis</taxon>
        <taxon>GOM Arc I cluster</taxon>
        <taxon>Candidatus Ethanoperedens</taxon>
    </lineage>
</organism>
<sequence length="129" mass="15270">MTDSLLLRLAGIAEMEFADVTTGYEITQGKLRMYIVDGTFLDVWFSKYLQGRYAYHWERRRMNNTIYRWDNAKHEVWKNVRTFPHHFHNRTDDNVSESFLPSDSDAAIRFVLGFVRDVIYRGRRGEGVG</sequence>
<dbReference type="InterPro" id="IPR045397">
    <property type="entry name" value="TumE-like"/>
</dbReference>
<dbReference type="Proteomes" id="UP000606580">
    <property type="component" value="Unassembled WGS sequence"/>
</dbReference>